<evidence type="ECO:0000313" key="15">
    <source>
        <dbReference type="Proteomes" id="UP001254257"/>
    </source>
</evidence>
<keyword evidence="4 12" id="KW-0963">Cytoplasm</keyword>
<feature type="binding site" evidence="12">
    <location>
        <position position="268"/>
    </location>
    <ligand>
        <name>Zn(2+)</name>
        <dbReference type="ChEBI" id="CHEBI:29105"/>
    </ligand>
</feature>
<evidence type="ECO:0000256" key="10">
    <source>
        <dbReference type="ARBA" id="ARBA00022917"/>
    </source>
</evidence>
<evidence type="ECO:0000259" key="13">
    <source>
        <dbReference type="SMART" id="SM00840"/>
    </source>
</evidence>
<sequence>MQPKLRLYNTLTRTKEAFAPVDPNNVRMYVCGPTVYDYAHIGNARPVIVFDVLYRLLRHVYGEAHVRYARNLTDVDDKINARAARDYPDLSLNQAIAKVTETTTAQFHADVDALGNLRPDDEPRATGHIDEMKAIIERLIARGVAYVAEEHVLFHVPAVAGMKQAPRYGSLARRSLDEMISGARVDVAPYKRDPMDFVLWKPSREGIDPGWPSPAGIATPGRPGWHIECSAMSMKALLEPFGGGLACDDPAKNVFDIHGGGIDLVFPHHENELTQSCCAFGGEGGAPLMANIWMHNGFLQVEGEKMSKSLGNFVTINELLATESFGGRKWPGEVLRLAMLRTHYRQPIDWTVKALEEAERTLLDWSAAAGDSTAGKVPAAVLDALSDDLNTSQVLAELHALRKAGDVAGLKASLDLLGIALPQVATTQIDPALRANVEALIAARLEARRAKNFAESDRIRDQLAAMGIALKDGKDPATGAAITTWEVKR</sequence>
<dbReference type="InterPro" id="IPR024909">
    <property type="entry name" value="Cys-tRNA/MSH_ligase"/>
</dbReference>
<comment type="subunit">
    <text evidence="3 12">Monomer.</text>
</comment>
<feature type="binding site" evidence="12">
    <location>
        <position position="31"/>
    </location>
    <ligand>
        <name>Zn(2+)</name>
        <dbReference type="ChEBI" id="CHEBI:29105"/>
    </ligand>
</feature>
<dbReference type="InterPro" id="IPR015803">
    <property type="entry name" value="Cys-tRNA-ligase"/>
</dbReference>
<feature type="short sequence motif" description="'KMSKS' region" evidence="12">
    <location>
        <begin position="305"/>
        <end position="309"/>
    </location>
</feature>
<comment type="catalytic activity">
    <reaction evidence="12">
        <text>tRNA(Cys) + L-cysteine + ATP = L-cysteinyl-tRNA(Cys) + AMP + diphosphate</text>
        <dbReference type="Rhea" id="RHEA:17773"/>
        <dbReference type="Rhea" id="RHEA-COMP:9661"/>
        <dbReference type="Rhea" id="RHEA-COMP:9679"/>
        <dbReference type="ChEBI" id="CHEBI:30616"/>
        <dbReference type="ChEBI" id="CHEBI:33019"/>
        <dbReference type="ChEBI" id="CHEBI:35235"/>
        <dbReference type="ChEBI" id="CHEBI:78442"/>
        <dbReference type="ChEBI" id="CHEBI:78517"/>
        <dbReference type="ChEBI" id="CHEBI:456215"/>
        <dbReference type="EC" id="6.1.1.16"/>
    </reaction>
</comment>
<evidence type="ECO:0000313" key="14">
    <source>
        <dbReference type="EMBL" id="MDU0341083.1"/>
    </source>
</evidence>
<keyword evidence="5 12" id="KW-0436">Ligase</keyword>
<evidence type="ECO:0000256" key="11">
    <source>
        <dbReference type="ARBA" id="ARBA00023146"/>
    </source>
</evidence>
<comment type="subcellular location">
    <subcellularLocation>
        <location evidence="1 12">Cytoplasm</location>
    </subcellularLocation>
</comment>
<evidence type="ECO:0000256" key="1">
    <source>
        <dbReference type="ARBA" id="ARBA00004496"/>
    </source>
</evidence>
<proteinExistence type="inferred from homology"/>
<keyword evidence="6 12" id="KW-0479">Metal-binding</keyword>
<keyword evidence="11 12" id="KW-0030">Aminoacyl-tRNA synthetase</keyword>
<keyword evidence="10 12" id="KW-0648">Protein biosynthesis</keyword>
<dbReference type="Pfam" id="PF23493">
    <property type="entry name" value="CysS_C"/>
    <property type="match status" value="1"/>
</dbReference>
<dbReference type="CDD" id="cd00672">
    <property type="entry name" value="CysRS_core"/>
    <property type="match status" value="1"/>
</dbReference>
<keyword evidence="8 12" id="KW-0862">Zinc</keyword>
<dbReference type="PANTHER" id="PTHR10890:SF3">
    <property type="entry name" value="CYSTEINE--TRNA LIGASE, CYTOPLASMIC"/>
    <property type="match status" value="1"/>
</dbReference>
<gene>
    <name evidence="12 14" type="primary">cysS</name>
    <name evidence="14" type="ORF">RKE40_14370</name>
</gene>
<dbReference type="Proteomes" id="UP001254257">
    <property type="component" value="Unassembled WGS sequence"/>
</dbReference>
<dbReference type="PANTHER" id="PTHR10890">
    <property type="entry name" value="CYSTEINYL-TRNA SYNTHETASE"/>
    <property type="match status" value="1"/>
</dbReference>
<dbReference type="EMBL" id="JAWDID010000019">
    <property type="protein sequence ID" value="MDU0341083.1"/>
    <property type="molecule type" value="Genomic_DNA"/>
</dbReference>
<dbReference type="InterPro" id="IPR014729">
    <property type="entry name" value="Rossmann-like_a/b/a_fold"/>
</dbReference>
<name>A0ABU3S8G3_9HYPH</name>
<comment type="cofactor">
    <cofactor evidence="12">
        <name>Zn(2+)</name>
        <dbReference type="ChEBI" id="CHEBI:29105"/>
    </cofactor>
    <text evidence="12">Binds 1 zinc ion per subunit.</text>
</comment>
<dbReference type="InterPro" id="IPR032678">
    <property type="entry name" value="tRNA-synt_1_cat_dom"/>
</dbReference>
<protein>
    <recommendedName>
        <fullName evidence="12">Cysteine--tRNA ligase</fullName>
        <ecNumber evidence="12">6.1.1.16</ecNumber>
    </recommendedName>
    <alternativeName>
        <fullName evidence="12">Cysteinyl-tRNA synthetase</fullName>
        <shortName evidence="12">CysRS</shortName>
    </alternativeName>
</protein>
<feature type="short sequence motif" description="'HIGH' region" evidence="12">
    <location>
        <begin position="33"/>
        <end position="43"/>
    </location>
</feature>
<keyword evidence="9 12" id="KW-0067">ATP-binding</keyword>
<feature type="binding site" evidence="12">
    <location>
        <position position="229"/>
    </location>
    <ligand>
        <name>Zn(2+)</name>
        <dbReference type="ChEBI" id="CHEBI:29105"/>
    </ligand>
</feature>
<comment type="caution">
    <text evidence="14">The sequence shown here is derived from an EMBL/GenBank/DDBJ whole genome shotgun (WGS) entry which is preliminary data.</text>
</comment>
<evidence type="ECO:0000256" key="4">
    <source>
        <dbReference type="ARBA" id="ARBA00022490"/>
    </source>
</evidence>
<dbReference type="Pfam" id="PF01406">
    <property type="entry name" value="tRNA-synt_1e"/>
    <property type="match status" value="1"/>
</dbReference>
<dbReference type="GO" id="GO:0004817">
    <property type="term" value="F:cysteine-tRNA ligase activity"/>
    <property type="evidence" value="ECO:0007669"/>
    <property type="project" value="UniProtKB-EC"/>
</dbReference>
<dbReference type="SMART" id="SM00840">
    <property type="entry name" value="DALR_2"/>
    <property type="match status" value="1"/>
</dbReference>
<organism evidence="14 15">
    <name type="scientific">Bosea rubneri</name>
    <dbReference type="NCBI Taxonomy" id="3075434"/>
    <lineage>
        <taxon>Bacteria</taxon>
        <taxon>Pseudomonadati</taxon>
        <taxon>Pseudomonadota</taxon>
        <taxon>Alphaproteobacteria</taxon>
        <taxon>Hyphomicrobiales</taxon>
        <taxon>Boseaceae</taxon>
        <taxon>Bosea</taxon>
    </lineage>
</organism>
<evidence type="ECO:0000256" key="7">
    <source>
        <dbReference type="ARBA" id="ARBA00022741"/>
    </source>
</evidence>
<evidence type="ECO:0000256" key="12">
    <source>
        <dbReference type="HAMAP-Rule" id="MF_00041"/>
    </source>
</evidence>
<accession>A0ABU3S8G3</accession>
<dbReference type="InterPro" id="IPR009080">
    <property type="entry name" value="tRNAsynth_Ia_anticodon-bd"/>
</dbReference>
<comment type="similarity">
    <text evidence="2 12">Belongs to the class-I aminoacyl-tRNA synthetase family.</text>
</comment>
<keyword evidence="15" id="KW-1185">Reference proteome</keyword>
<dbReference type="InterPro" id="IPR015273">
    <property type="entry name" value="Cys-tRNA-synt_Ia_DALR"/>
</dbReference>
<dbReference type="RefSeq" id="WP_316018917.1">
    <property type="nucleotide sequence ID" value="NZ_JAWDID010000019.1"/>
</dbReference>
<evidence type="ECO:0000256" key="2">
    <source>
        <dbReference type="ARBA" id="ARBA00005594"/>
    </source>
</evidence>
<dbReference type="SUPFAM" id="SSF52374">
    <property type="entry name" value="Nucleotidylyl transferase"/>
    <property type="match status" value="1"/>
</dbReference>
<feature type="domain" description="Cysteinyl-tRNA synthetase class Ia DALR" evidence="13">
    <location>
        <begin position="380"/>
        <end position="429"/>
    </location>
</feature>
<dbReference type="SUPFAM" id="SSF47323">
    <property type="entry name" value="Anticodon-binding domain of a subclass of class I aminoacyl-tRNA synthetases"/>
    <property type="match status" value="1"/>
</dbReference>
<feature type="binding site" evidence="12">
    <location>
        <position position="308"/>
    </location>
    <ligand>
        <name>ATP</name>
        <dbReference type="ChEBI" id="CHEBI:30616"/>
    </ligand>
</feature>
<dbReference type="PRINTS" id="PR00983">
    <property type="entry name" value="TRNASYNTHCYS"/>
</dbReference>
<reference evidence="14 15" key="1">
    <citation type="submission" date="2023-09" db="EMBL/GenBank/DDBJ databases">
        <title>Whole genome shotgun sequencing (WGS) of Bosea sp. ZW T0_25, isolated from stored onions (Allium cepa).</title>
        <authorList>
            <person name="Stoll D.A."/>
            <person name="Huch M."/>
        </authorList>
    </citation>
    <scope>NUCLEOTIDE SEQUENCE [LARGE SCALE GENOMIC DNA]</scope>
    <source>
        <strain evidence="14 15">ZW T0_25</strain>
    </source>
</reference>
<evidence type="ECO:0000256" key="3">
    <source>
        <dbReference type="ARBA" id="ARBA00011245"/>
    </source>
</evidence>
<dbReference type="EC" id="6.1.1.16" evidence="12"/>
<evidence type="ECO:0000256" key="5">
    <source>
        <dbReference type="ARBA" id="ARBA00022598"/>
    </source>
</evidence>
<dbReference type="Gene3D" id="3.40.50.620">
    <property type="entry name" value="HUPs"/>
    <property type="match status" value="1"/>
</dbReference>
<evidence type="ECO:0000256" key="8">
    <source>
        <dbReference type="ARBA" id="ARBA00022833"/>
    </source>
</evidence>
<evidence type="ECO:0000256" key="9">
    <source>
        <dbReference type="ARBA" id="ARBA00022840"/>
    </source>
</evidence>
<dbReference type="HAMAP" id="MF_00041">
    <property type="entry name" value="Cys_tRNA_synth"/>
    <property type="match status" value="1"/>
</dbReference>
<dbReference type="NCBIfam" id="TIGR00435">
    <property type="entry name" value="cysS"/>
    <property type="match status" value="1"/>
</dbReference>
<dbReference type="InterPro" id="IPR056411">
    <property type="entry name" value="CysS_C"/>
</dbReference>
<feature type="binding site" evidence="12">
    <location>
        <position position="272"/>
    </location>
    <ligand>
        <name>Zn(2+)</name>
        <dbReference type="ChEBI" id="CHEBI:29105"/>
    </ligand>
</feature>
<evidence type="ECO:0000256" key="6">
    <source>
        <dbReference type="ARBA" id="ARBA00022723"/>
    </source>
</evidence>
<keyword evidence="7 12" id="KW-0547">Nucleotide-binding</keyword>